<sequence length="181" mass="18584">MQRSLPDLAARLAVLPDPRDRRGRRHGLVSVLLTACAAVLAGAKSFTAIGQWAAAAPQDTLARLGTRMVTALSLRIPPSTATLRRVINAVCPRGLADLLGAIPTADGTSTAAVDGKTARGSRTATGAAVHLLSALSGDGQVISQLPVPDRTTEATALAPLLDPFDLTGAVITADALHTTRE</sequence>
<protein>
    <recommendedName>
        <fullName evidence="1">H repeat-associated protein N-terminal domain-containing protein</fullName>
    </recommendedName>
</protein>
<feature type="domain" description="H repeat-associated protein N-terminal" evidence="1">
    <location>
        <begin position="11"/>
        <end position="98"/>
    </location>
</feature>
<dbReference type="GeneID" id="91567184"/>
<proteinExistence type="predicted"/>
<dbReference type="InterPro" id="IPR032806">
    <property type="entry name" value="YbfD_N"/>
</dbReference>
<dbReference type="PANTHER" id="PTHR30298">
    <property type="entry name" value="H REPEAT-ASSOCIATED PREDICTED TRANSPOSASE"/>
    <property type="match status" value="1"/>
</dbReference>
<organism evidence="2 3">
    <name type="scientific">Streptomyces syringium</name>
    <dbReference type="NCBI Taxonomy" id="76729"/>
    <lineage>
        <taxon>Bacteria</taxon>
        <taxon>Bacillati</taxon>
        <taxon>Actinomycetota</taxon>
        <taxon>Actinomycetes</taxon>
        <taxon>Kitasatosporales</taxon>
        <taxon>Streptomycetaceae</taxon>
        <taxon>Streptomyces</taxon>
    </lineage>
</organism>
<evidence type="ECO:0000313" key="3">
    <source>
        <dbReference type="Proteomes" id="UP001519291"/>
    </source>
</evidence>
<accession>A0ABS4XWC9</accession>
<reference evidence="2 3" key="1">
    <citation type="submission" date="2021-03" db="EMBL/GenBank/DDBJ databases">
        <title>Sequencing the genomes of 1000 actinobacteria strains.</title>
        <authorList>
            <person name="Klenk H.-P."/>
        </authorList>
    </citation>
    <scope>NUCLEOTIDE SEQUENCE [LARGE SCALE GENOMIC DNA]</scope>
    <source>
        <strain evidence="2 3">DSM 41480</strain>
    </source>
</reference>
<dbReference type="Proteomes" id="UP001519291">
    <property type="component" value="Unassembled WGS sequence"/>
</dbReference>
<gene>
    <name evidence="2" type="ORF">JO379_000293</name>
</gene>
<dbReference type="EMBL" id="JAGIOH010000001">
    <property type="protein sequence ID" value="MBP2400824.1"/>
    <property type="molecule type" value="Genomic_DNA"/>
</dbReference>
<dbReference type="Pfam" id="PF13808">
    <property type="entry name" value="DDE_Tnp_1_assoc"/>
    <property type="match status" value="1"/>
</dbReference>
<dbReference type="RefSeq" id="WP_209513383.1">
    <property type="nucleotide sequence ID" value="NZ_JAGIOH010000001.1"/>
</dbReference>
<comment type="caution">
    <text evidence="2">The sequence shown here is derived from an EMBL/GenBank/DDBJ whole genome shotgun (WGS) entry which is preliminary data.</text>
</comment>
<evidence type="ECO:0000259" key="1">
    <source>
        <dbReference type="Pfam" id="PF13808"/>
    </source>
</evidence>
<dbReference type="PANTHER" id="PTHR30298:SF0">
    <property type="entry name" value="PROTEIN YBFL-RELATED"/>
    <property type="match status" value="1"/>
</dbReference>
<keyword evidence="3" id="KW-1185">Reference proteome</keyword>
<name>A0ABS4XWC9_9ACTN</name>
<evidence type="ECO:0000313" key="2">
    <source>
        <dbReference type="EMBL" id="MBP2400824.1"/>
    </source>
</evidence>
<dbReference type="InterPro" id="IPR051698">
    <property type="entry name" value="Transposase_11-like"/>
</dbReference>